<comment type="caution">
    <text evidence="1">The sequence shown here is derived from an EMBL/GenBank/DDBJ whole genome shotgun (WGS) entry which is preliminary data.</text>
</comment>
<dbReference type="EMBL" id="MFYX01000092">
    <property type="protein sequence ID" value="OGK03273.1"/>
    <property type="molecule type" value="Genomic_DNA"/>
</dbReference>
<evidence type="ECO:0008006" key="3">
    <source>
        <dbReference type="Google" id="ProtNLM"/>
    </source>
</evidence>
<dbReference type="InterPro" id="IPR019734">
    <property type="entry name" value="TPR_rpt"/>
</dbReference>
<reference evidence="1 2" key="1">
    <citation type="journal article" date="2016" name="Nat. Commun.">
        <title>Thousands of microbial genomes shed light on interconnected biogeochemical processes in an aquifer system.</title>
        <authorList>
            <person name="Anantharaman K."/>
            <person name="Brown C.T."/>
            <person name="Hug L.A."/>
            <person name="Sharon I."/>
            <person name="Castelle C.J."/>
            <person name="Probst A.J."/>
            <person name="Thomas B.C."/>
            <person name="Singh A."/>
            <person name="Wilkins M.J."/>
            <person name="Karaoz U."/>
            <person name="Brodie E.L."/>
            <person name="Williams K.H."/>
            <person name="Hubbard S.S."/>
            <person name="Banfield J.F."/>
        </authorList>
    </citation>
    <scope>NUCLEOTIDE SEQUENCE [LARGE SCALE GENOMIC DNA]</scope>
</reference>
<dbReference type="InterPro" id="IPR011990">
    <property type="entry name" value="TPR-like_helical_dom_sf"/>
</dbReference>
<dbReference type="Gene3D" id="1.25.40.10">
    <property type="entry name" value="Tetratricopeptide repeat domain"/>
    <property type="match status" value="1"/>
</dbReference>
<accession>A0A1F7F9G4</accession>
<name>A0A1F7F9G4_UNCRA</name>
<gene>
    <name evidence="1" type="ORF">A2519_13175</name>
</gene>
<evidence type="ECO:0000313" key="2">
    <source>
        <dbReference type="Proteomes" id="UP000179243"/>
    </source>
</evidence>
<dbReference type="AlphaFoldDB" id="A0A1F7F9G4"/>
<evidence type="ECO:0000313" key="1">
    <source>
        <dbReference type="EMBL" id="OGK03273.1"/>
    </source>
</evidence>
<dbReference type="Proteomes" id="UP000179243">
    <property type="component" value="Unassembled WGS sequence"/>
</dbReference>
<dbReference type="SUPFAM" id="SSF48452">
    <property type="entry name" value="TPR-like"/>
    <property type="match status" value="1"/>
</dbReference>
<dbReference type="Pfam" id="PF13174">
    <property type="entry name" value="TPR_6"/>
    <property type="match status" value="1"/>
</dbReference>
<sequence length="353" mass="40792">MRAVITIFFATAAFLLAVALPGPAYCGSISIGGKEEAGLDAEIQEGLRLLNLERFDEAQRMYEKIKDRYPDHPIGYFLVAAALESRMIFYFSSFKEQEFYKNCDKAIEIGENIMIKRPDDLWNMFFLGGAYGIKGTYESRYKRYITAFRNGWTGVSLLKQIHEKDSTIVDVLYGLGTYYYWSSKLSKTLWWMPGVGDKRELGISQLKRVNTDGHFSREAAANVLVDILIEEKRYNEAADLARVTLKQFPNNRTFTFGLAEALFYQGNNTESEKIFRYIMDTADSEEFNNSVNSLKCRLFLAKIYERTKVFYRAAAECRRGIAYRFNETDKIIADECISEMHKILKNVNQYLRK</sequence>
<proteinExistence type="predicted"/>
<protein>
    <recommendedName>
        <fullName evidence="3">Outer membrane lipoprotein BamD-like domain-containing protein</fullName>
    </recommendedName>
</protein>
<organism evidence="1 2">
    <name type="scientific">Candidatus Raymondbacteria bacterium RIFOXYD12_FULL_49_13</name>
    <dbReference type="NCBI Taxonomy" id="1817890"/>
    <lineage>
        <taxon>Bacteria</taxon>
        <taxon>Raymondiibacteriota</taxon>
    </lineage>
</organism>